<evidence type="ECO:0000313" key="7">
    <source>
        <dbReference type="Proteomes" id="UP000652219"/>
    </source>
</evidence>
<reference evidence="6 7" key="1">
    <citation type="journal article" date="2020" name="Phytopathology">
        <title>Genome Sequence Resources of Colletotrichum truncatum, C. plurivorum, C. musicola, and C. sojae: Four Species Pathogenic to Soybean (Glycine max).</title>
        <authorList>
            <person name="Rogerio F."/>
            <person name="Boufleur T.R."/>
            <person name="Ciampi-Guillardi M."/>
            <person name="Sukno S.A."/>
            <person name="Thon M.R."/>
            <person name="Massola Junior N.S."/>
            <person name="Baroncelli R."/>
        </authorList>
    </citation>
    <scope>NUCLEOTIDE SEQUENCE [LARGE SCALE GENOMIC DNA]</scope>
    <source>
        <strain evidence="6 7">LFN0009</strain>
    </source>
</reference>
<keyword evidence="7" id="KW-1185">Reference proteome</keyword>
<evidence type="ECO:0000256" key="3">
    <source>
        <dbReference type="ARBA" id="ARBA00022989"/>
    </source>
</evidence>
<proteinExistence type="predicted"/>
<accession>A0A8H6J7B0</accession>
<dbReference type="EMBL" id="WIGN01000139">
    <property type="protein sequence ID" value="KAF6807345.1"/>
    <property type="molecule type" value="Genomic_DNA"/>
</dbReference>
<dbReference type="GO" id="GO:0008610">
    <property type="term" value="P:lipid biosynthetic process"/>
    <property type="evidence" value="ECO:0007669"/>
    <property type="project" value="InterPro"/>
</dbReference>
<keyword evidence="3" id="KW-1133">Transmembrane helix</keyword>
<dbReference type="Proteomes" id="UP000652219">
    <property type="component" value="Unassembled WGS sequence"/>
</dbReference>
<comment type="caution">
    <text evidence="6">The sequence shown here is derived from an EMBL/GenBank/DDBJ whole genome shotgun (WGS) entry which is preliminary data.</text>
</comment>
<dbReference type="InterPro" id="IPR050307">
    <property type="entry name" value="Sterol_Desaturase_Related"/>
</dbReference>
<dbReference type="GO" id="GO:0016020">
    <property type="term" value="C:membrane"/>
    <property type="evidence" value="ECO:0007669"/>
    <property type="project" value="UniProtKB-SubCell"/>
</dbReference>
<evidence type="ECO:0000256" key="2">
    <source>
        <dbReference type="ARBA" id="ARBA00022692"/>
    </source>
</evidence>
<evidence type="ECO:0000259" key="5">
    <source>
        <dbReference type="Pfam" id="PF04116"/>
    </source>
</evidence>
<protein>
    <submittedName>
        <fullName evidence="6">Fatty acid hydroxylase superfamily protein</fullName>
    </submittedName>
</protein>
<feature type="domain" description="Fatty acid hydroxylase" evidence="5">
    <location>
        <begin position="176"/>
        <end position="322"/>
    </location>
</feature>
<evidence type="ECO:0000313" key="6">
    <source>
        <dbReference type="EMBL" id="KAF6807345.1"/>
    </source>
</evidence>
<evidence type="ECO:0000256" key="1">
    <source>
        <dbReference type="ARBA" id="ARBA00004370"/>
    </source>
</evidence>
<dbReference type="GO" id="GO:0016491">
    <property type="term" value="F:oxidoreductase activity"/>
    <property type="evidence" value="ECO:0007669"/>
    <property type="project" value="InterPro"/>
</dbReference>
<name>A0A8H6J7B0_9PEZI</name>
<keyword evidence="2" id="KW-0812">Transmembrane</keyword>
<dbReference type="PANTHER" id="PTHR11863">
    <property type="entry name" value="STEROL DESATURASE"/>
    <property type="match status" value="1"/>
</dbReference>
<dbReference type="InterPro" id="IPR006694">
    <property type="entry name" value="Fatty_acid_hydroxylase"/>
</dbReference>
<dbReference type="Pfam" id="PF04116">
    <property type="entry name" value="FA_hydroxylase"/>
    <property type="match status" value="1"/>
</dbReference>
<keyword evidence="4" id="KW-0472">Membrane</keyword>
<sequence length="345" mass="41155">MTDIKNPMQSTWRLWDRRSWNHHHWIIERLGLQHVDLNQKVPVHDKRDPVPYVPHWQFHKWILFHAFIPLATQQSFVSLFGFNLHPVAAFVFYSAAIKLIAIHQINIMRDMGHMYGFLDGDKHERDGVPDRSVKKVLQSLVSTSTFRSMMAVIIAYRRHEAPSTLNWKLAPLEIGLYGVVLDFWFYWYHRLMHEVESLWKYHRTHHMTKHPNPLLTLFADSEQEFWDIAGIPLLTYMTLRFMGFPLGFYDWWLCQQYVIFTELSGHSGLRIYATTPTPFAYPLRWFNCDLVLEDHDLHHRQGWKKSGNYGKHTRLWDRLFGTCMDRIECPDENIDYSNTVVYPLL</sequence>
<comment type="subcellular location">
    <subcellularLocation>
        <location evidence="1">Membrane</location>
    </subcellularLocation>
</comment>
<organism evidence="6 7">
    <name type="scientific">Colletotrichum sojae</name>
    <dbReference type="NCBI Taxonomy" id="2175907"/>
    <lineage>
        <taxon>Eukaryota</taxon>
        <taxon>Fungi</taxon>
        <taxon>Dikarya</taxon>
        <taxon>Ascomycota</taxon>
        <taxon>Pezizomycotina</taxon>
        <taxon>Sordariomycetes</taxon>
        <taxon>Hypocreomycetidae</taxon>
        <taxon>Glomerellales</taxon>
        <taxon>Glomerellaceae</taxon>
        <taxon>Colletotrichum</taxon>
        <taxon>Colletotrichum orchidearum species complex</taxon>
    </lineage>
</organism>
<dbReference type="GO" id="GO:0005506">
    <property type="term" value="F:iron ion binding"/>
    <property type="evidence" value="ECO:0007669"/>
    <property type="project" value="InterPro"/>
</dbReference>
<evidence type="ECO:0000256" key="4">
    <source>
        <dbReference type="ARBA" id="ARBA00023136"/>
    </source>
</evidence>
<dbReference type="AlphaFoldDB" id="A0A8H6J7B0"/>
<gene>
    <name evidence="6" type="ORF">CSOJ01_08230</name>
</gene>